<accession>A0A392QCQ4</accession>
<proteinExistence type="predicted"/>
<keyword evidence="2" id="KW-1185">Reference proteome</keyword>
<reference evidence="1 2" key="1">
    <citation type="journal article" date="2018" name="Front. Plant Sci.">
        <title>Red Clover (Trifolium pratense) and Zigzag Clover (T. medium) - A Picture of Genomic Similarities and Differences.</title>
        <authorList>
            <person name="Dluhosova J."/>
            <person name="Istvanek J."/>
            <person name="Nedelnik J."/>
            <person name="Repkova J."/>
        </authorList>
    </citation>
    <scope>NUCLEOTIDE SEQUENCE [LARGE SCALE GENOMIC DNA]</scope>
    <source>
        <strain evidence="2">cv. 10/8</strain>
        <tissue evidence="1">Leaf</tissue>
    </source>
</reference>
<feature type="non-terminal residue" evidence="1">
    <location>
        <position position="1"/>
    </location>
</feature>
<evidence type="ECO:0000313" key="2">
    <source>
        <dbReference type="Proteomes" id="UP000265520"/>
    </source>
</evidence>
<name>A0A392QCQ4_9FABA</name>
<sequence>ESQITSLISPPFLLLAPSYCSISVDPTSIFSIIHPNEGKIEIPDTFYQAWKLELHSQKYRAASLYLSNTIAKGVLYLDDGNTFIAYGQIVSSTFGWTQPTRVLLEYIVENNKFNVTFLSIVEAAQHIQHDVVIQNSATSNNSGQNTELIEAESDNIHSEQHTEVFNVGCSFF</sequence>
<protein>
    <submittedName>
        <fullName evidence="1">Uncharacterized protein</fullName>
    </submittedName>
</protein>
<dbReference type="Proteomes" id="UP000265520">
    <property type="component" value="Unassembled WGS sequence"/>
</dbReference>
<dbReference type="AlphaFoldDB" id="A0A392QCQ4"/>
<organism evidence="1 2">
    <name type="scientific">Trifolium medium</name>
    <dbReference type="NCBI Taxonomy" id="97028"/>
    <lineage>
        <taxon>Eukaryota</taxon>
        <taxon>Viridiplantae</taxon>
        <taxon>Streptophyta</taxon>
        <taxon>Embryophyta</taxon>
        <taxon>Tracheophyta</taxon>
        <taxon>Spermatophyta</taxon>
        <taxon>Magnoliopsida</taxon>
        <taxon>eudicotyledons</taxon>
        <taxon>Gunneridae</taxon>
        <taxon>Pentapetalae</taxon>
        <taxon>rosids</taxon>
        <taxon>fabids</taxon>
        <taxon>Fabales</taxon>
        <taxon>Fabaceae</taxon>
        <taxon>Papilionoideae</taxon>
        <taxon>50 kb inversion clade</taxon>
        <taxon>NPAAA clade</taxon>
        <taxon>Hologalegina</taxon>
        <taxon>IRL clade</taxon>
        <taxon>Trifolieae</taxon>
        <taxon>Trifolium</taxon>
    </lineage>
</organism>
<comment type="caution">
    <text evidence="1">The sequence shown here is derived from an EMBL/GenBank/DDBJ whole genome shotgun (WGS) entry which is preliminary data.</text>
</comment>
<dbReference type="EMBL" id="LXQA010125277">
    <property type="protein sequence ID" value="MCI21510.1"/>
    <property type="molecule type" value="Genomic_DNA"/>
</dbReference>
<evidence type="ECO:0000313" key="1">
    <source>
        <dbReference type="EMBL" id="MCI21510.1"/>
    </source>
</evidence>